<dbReference type="InterPro" id="IPR051100">
    <property type="entry name" value="DnaJ_subfamily_B/C"/>
</dbReference>
<dbReference type="GO" id="GO:0071218">
    <property type="term" value="P:cellular response to misfolded protein"/>
    <property type="evidence" value="ECO:0007669"/>
    <property type="project" value="TreeGrafter"/>
</dbReference>
<accession>A0A1D1V504</accession>
<dbReference type="Pfam" id="PF09320">
    <property type="entry name" value="DUF1977"/>
    <property type="match status" value="1"/>
</dbReference>
<dbReference type="EMBL" id="BDGG01000003">
    <property type="protein sequence ID" value="GAU94757.1"/>
    <property type="molecule type" value="Genomic_DNA"/>
</dbReference>
<name>A0A1D1V504_RAMVA</name>
<dbReference type="SMART" id="SM00271">
    <property type="entry name" value="DnaJ"/>
    <property type="match status" value="1"/>
</dbReference>
<feature type="domain" description="J" evidence="7">
    <location>
        <begin position="125"/>
        <end position="190"/>
    </location>
</feature>
<evidence type="ECO:0000256" key="5">
    <source>
        <dbReference type="ARBA" id="ARBA00023136"/>
    </source>
</evidence>
<dbReference type="PANTHER" id="PTHR43908:SF3">
    <property type="entry name" value="AT29763P-RELATED"/>
    <property type="match status" value="1"/>
</dbReference>
<dbReference type="InterPro" id="IPR018253">
    <property type="entry name" value="DnaJ_domain_CS"/>
</dbReference>
<gene>
    <name evidence="8" type="primary">RvY_06477</name>
    <name evidence="8" type="synonym">RvY_06477.1</name>
    <name evidence="8" type="ORF">RvY_06477-1</name>
</gene>
<organism evidence="8 9">
    <name type="scientific">Ramazzottius varieornatus</name>
    <name type="common">Water bear</name>
    <name type="synonym">Tardigrade</name>
    <dbReference type="NCBI Taxonomy" id="947166"/>
    <lineage>
        <taxon>Eukaryota</taxon>
        <taxon>Metazoa</taxon>
        <taxon>Ecdysozoa</taxon>
        <taxon>Tardigrada</taxon>
        <taxon>Eutardigrada</taxon>
        <taxon>Parachela</taxon>
        <taxon>Hypsibioidea</taxon>
        <taxon>Ramazzottiidae</taxon>
        <taxon>Ramazzottius</taxon>
    </lineage>
</organism>
<keyword evidence="2" id="KW-0812">Transmembrane</keyword>
<feature type="region of interest" description="Disordered" evidence="6">
    <location>
        <begin position="39"/>
        <end position="110"/>
    </location>
</feature>
<dbReference type="GO" id="GO:0005789">
    <property type="term" value="C:endoplasmic reticulum membrane"/>
    <property type="evidence" value="ECO:0007669"/>
    <property type="project" value="UniProtKB-SubCell"/>
</dbReference>
<keyword evidence="5" id="KW-0472">Membrane</keyword>
<keyword evidence="4" id="KW-1133">Transmembrane helix</keyword>
<evidence type="ECO:0000256" key="4">
    <source>
        <dbReference type="ARBA" id="ARBA00022989"/>
    </source>
</evidence>
<protein>
    <recommendedName>
        <fullName evidence="7">J domain-containing protein</fullName>
    </recommendedName>
</protein>
<dbReference type="SUPFAM" id="SSF46565">
    <property type="entry name" value="Chaperone J-domain"/>
    <property type="match status" value="1"/>
</dbReference>
<feature type="region of interest" description="Disordered" evidence="6">
    <location>
        <begin position="244"/>
        <end position="264"/>
    </location>
</feature>
<dbReference type="STRING" id="947166.A0A1D1V504"/>
<dbReference type="Proteomes" id="UP000186922">
    <property type="component" value="Unassembled WGS sequence"/>
</dbReference>
<evidence type="ECO:0000313" key="9">
    <source>
        <dbReference type="Proteomes" id="UP000186922"/>
    </source>
</evidence>
<comment type="caution">
    <text evidence="8">The sequence shown here is derived from an EMBL/GenBank/DDBJ whole genome shotgun (WGS) entry which is preliminary data.</text>
</comment>
<dbReference type="GO" id="GO:0030544">
    <property type="term" value="F:Hsp70 protein binding"/>
    <property type="evidence" value="ECO:0007669"/>
    <property type="project" value="TreeGrafter"/>
</dbReference>
<sequence length="400" mass="46033">MNKDESVRCIHLARKAVEAGDEGKAKRLLEKSIRLFPNAEAEGLLNELNRPKDDGKDNEDSGSRPRSPSSSRRNRSHSGGPHQREKAHHNQASPEFSESRPGTETHREYSEEQLQAVVRVKKCTTFYEVLHVEKEKFSEAVLKKQYRKLALILHPDKNKAPGAGEAFKIVGKAYAVLSNAQKKAEYDAGGDNYEAARYNPQFARQQGRRRYYRQGNFMFFEDDTTADDIFNMFFGQGFNRFHDEDEEERRHHHPAYRRAQPDNGARHTSGFTLLLQLSPLLIFLALSALSSLTYSEPVYSLQQSSKYPIAMKTRQLDVRYYIKEDAQGKLTAKEQRSMEQNVEEIYLGNLKESCRREQAYKENVMWRGRLYGDNKLVQKGRELETPSCDNLARAYQKLAA</sequence>
<dbReference type="InterPro" id="IPR015399">
    <property type="entry name" value="DUF1977_DnaJ-like"/>
</dbReference>
<dbReference type="InterPro" id="IPR001623">
    <property type="entry name" value="DnaJ_domain"/>
</dbReference>
<feature type="compositionally biased region" description="Basic and acidic residues" evidence="6">
    <location>
        <begin position="49"/>
        <end position="63"/>
    </location>
</feature>
<feature type="compositionally biased region" description="Low complexity" evidence="6">
    <location>
        <begin position="64"/>
        <end position="81"/>
    </location>
</feature>
<evidence type="ECO:0000256" key="2">
    <source>
        <dbReference type="ARBA" id="ARBA00022692"/>
    </source>
</evidence>
<evidence type="ECO:0000259" key="7">
    <source>
        <dbReference type="PROSITE" id="PS50076"/>
    </source>
</evidence>
<evidence type="ECO:0000313" key="8">
    <source>
        <dbReference type="EMBL" id="GAU94757.1"/>
    </source>
</evidence>
<dbReference type="AlphaFoldDB" id="A0A1D1V504"/>
<feature type="compositionally biased region" description="Basic and acidic residues" evidence="6">
    <location>
        <begin position="97"/>
        <end position="110"/>
    </location>
</feature>
<comment type="subcellular location">
    <subcellularLocation>
        <location evidence="1">Endoplasmic reticulum membrane</location>
        <topology evidence="1">Single-pass membrane protein</topology>
    </subcellularLocation>
</comment>
<dbReference type="PROSITE" id="PS00636">
    <property type="entry name" value="DNAJ_1"/>
    <property type="match status" value="1"/>
</dbReference>
<dbReference type="PANTHER" id="PTHR43908">
    <property type="entry name" value="AT29763P-RELATED"/>
    <property type="match status" value="1"/>
</dbReference>
<evidence type="ECO:0000256" key="1">
    <source>
        <dbReference type="ARBA" id="ARBA00004389"/>
    </source>
</evidence>
<dbReference type="CDD" id="cd06257">
    <property type="entry name" value="DnaJ"/>
    <property type="match status" value="1"/>
</dbReference>
<evidence type="ECO:0000256" key="6">
    <source>
        <dbReference type="SAM" id="MobiDB-lite"/>
    </source>
</evidence>
<keyword evidence="3" id="KW-0256">Endoplasmic reticulum</keyword>
<dbReference type="PRINTS" id="PR00625">
    <property type="entry name" value="JDOMAIN"/>
</dbReference>
<dbReference type="InterPro" id="IPR036869">
    <property type="entry name" value="J_dom_sf"/>
</dbReference>
<dbReference type="Gene3D" id="1.10.287.110">
    <property type="entry name" value="DnaJ domain"/>
    <property type="match status" value="1"/>
</dbReference>
<reference evidence="8 9" key="1">
    <citation type="journal article" date="2016" name="Nat. Commun.">
        <title>Extremotolerant tardigrade genome and improved radiotolerance of human cultured cells by tardigrade-unique protein.</title>
        <authorList>
            <person name="Hashimoto T."/>
            <person name="Horikawa D.D."/>
            <person name="Saito Y."/>
            <person name="Kuwahara H."/>
            <person name="Kozuka-Hata H."/>
            <person name="Shin-I T."/>
            <person name="Minakuchi Y."/>
            <person name="Ohishi K."/>
            <person name="Motoyama A."/>
            <person name="Aizu T."/>
            <person name="Enomoto A."/>
            <person name="Kondo K."/>
            <person name="Tanaka S."/>
            <person name="Hara Y."/>
            <person name="Koshikawa S."/>
            <person name="Sagara H."/>
            <person name="Miura T."/>
            <person name="Yokobori S."/>
            <person name="Miyagawa K."/>
            <person name="Suzuki Y."/>
            <person name="Kubo T."/>
            <person name="Oyama M."/>
            <person name="Kohara Y."/>
            <person name="Fujiyama A."/>
            <person name="Arakawa K."/>
            <person name="Katayama T."/>
            <person name="Toyoda A."/>
            <person name="Kunieda T."/>
        </authorList>
    </citation>
    <scope>NUCLEOTIDE SEQUENCE [LARGE SCALE GENOMIC DNA]</scope>
    <source>
        <strain evidence="8 9">YOKOZUNA-1</strain>
    </source>
</reference>
<dbReference type="PROSITE" id="PS50076">
    <property type="entry name" value="DNAJ_2"/>
    <property type="match status" value="1"/>
</dbReference>
<dbReference type="OrthoDB" id="442087at2759"/>
<evidence type="ECO:0000256" key="3">
    <source>
        <dbReference type="ARBA" id="ARBA00022824"/>
    </source>
</evidence>
<dbReference type="Pfam" id="PF00226">
    <property type="entry name" value="DnaJ"/>
    <property type="match status" value="1"/>
</dbReference>
<keyword evidence="9" id="KW-1185">Reference proteome</keyword>
<proteinExistence type="predicted"/>